<dbReference type="InterPro" id="IPR050155">
    <property type="entry name" value="HAD-like_hydrolase_sf"/>
</dbReference>
<dbReference type="InterPro" id="IPR023198">
    <property type="entry name" value="PGP-like_dom2"/>
</dbReference>
<dbReference type="EMBL" id="DVJJ01000051">
    <property type="protein sequence ID" value="HIS64380.1"/>
    <property type="molecule type" value="Genomic_DNA"/>
</dbReference>
<reference evidence="1" key="2">
    <citation type="journal article" date="2021" name="PeerJ">
        <title>Extensive microbial diversity within the chicken gut microbiome revealed by metagenomics and culture.</title>
        <authorList>
            <person name="Gilroy R."/>
            <person name="Ravi A."/>
            <person name="Getino M."/>
            <person name="Pursley I."/>
            <person name="Horton D.L."/>
            <person name="Alikhan N.F."/>
            <person name="Baker D."/>
            <person name="Gharbi K."/>
            <person name="Hall N."/>
            <person name="Watson M."/>
            <person name="Adriaenssens E.M."/>
            <person name="Foster-Nyarko E."/>
            <person name="Jarju S."/>
            <person name="Secka A."/>
            <person name="Antonio M."/>
            <person name="Oren A."/>
            <person name="Chaudhuri R.R."/>
            <person name="La Ragione R."/>
            <person name="Hildebrand F."/>
            <person name="Pallen M.J."/>
        </authorList>
    </citation>
    <scope>NUCLEOTIDE SEQUENCE</scope>
    <source>
        <strain evidence="1">ChiBcec16-1751</strain>
    </source>
</reference>
<dbReference type="SFLD" id="SFLDG01135">
    <property type="entry name" value="C1.5.6:_HAD__Beta-PGM__Phospha"/>
    <property type="match status" value="1"/>
</dbReference>
<keyword evidence="1" id="KW-0378">Hydrolase</keyword>
<evidence type="ECO:0000313" key="1">
    <source>
        <dbReference type="EMBL" id="HIS64380.1"/>
    </source>
</evidence>
<dbReference type="NCBIfam" id="TIGR01662">
    <property type="entry name" value="HAD-SF-IIIA"/>
    <property type="match status" value="1"/>
</dbReference>
<dbReference type="NCBIfam" id="TIGR01549">
    <property type="entry name" value="HAD-SF-IA-v1"/>
    <property type="match status" value="1"/>
</dbReference>
<dbReference type="GO" id="GO:0005829">
    <property type="term" value="C:cytosol"/>
    <property type="evidence" value="ECO:0007669"/>
    <property type="project" value="TreeGrafter"/>
</dbReference>
<comment type="caution">
    <text evidence="1">The sequence shown here is derived from an EMBL/GenBank/DDBJ whole genome shotgun (WGS) entry which is preliminary data.</text>
</comment>
<dbReference type="Pfam" id="PF13419">
    <property type="entry name" value="HAD_2"/>
    <property type="match status" value="1"/>
</dbReference>
<dbReference type="InterPro" id="IPR023214">
    <property type="entry name" value="HAD_sf"/>
</dbReference>
<name>A0A9D1F943_9FIRM</name>
<dbReference type="SFLD" id="SFLDS00003">
    <property type="entry name" value="Haloacid_Dehalogenase"/>
    <property type="match status" value="1"/>
</dbReference>
<protein>
    <submittedName>
        <fullName evidence="1">HAD family hydrolase</fullName>
    </submittedName>
</protein>
<accession>A0A9D1F943</accession>
<dbReference type="GO" id="GO:0006281">
    <property type="term" value="P:DNA repair"/>
    <property type="evidence" value="ECO:0007669"/>
    <property type="project" value="TreeGrafter"/>
</dbReference>
<reference evidence="1" key="1">
    <citation type="submission" date="2020-10" db="EMBL/GenBank/DDBJ databases">
        <authorList>
            <person name="Gilroy R."/>
        </authorList>
    </citation>
    <scope>NUCLEOTIDE SEQUENCE</scope>
    <source>
        <strain evidence="1">ChiBcec16-1751</strain>
    </source>
</reference>
<dbReference type="GO" id="GO:0008967">
    <property type="term" value="F:phosphoglycolate phosphatase activity"/>
    <property type="evidence" value="ECO:0007669"/>
    <property type="project" value="TreeGrafter"/>
</dbReference>
<proteinExistence type="predicted"/>
<dbReference type="SUPFAM" id="SSF56784">
    <property type="entry name" value="HAD-like"/>
    <property type="match status" value="1"/>
</dbReference>
<dbReference type="PANTHER" id="PTHR43434">
    <property type="entry name" value="PHOSPHOGLYCOLATE PHOSPHATASE"/>
    <property type="match status" value="1"/>
</dbReference>
<dbReference type="PANTHER" id="PTHR43434:SF1">
    <property type="entry name" value="PHOSPHOGLYCOLATE PHOSPHATASE"/>
    <property type="match status" value="1"/>
</dbReference>
<dbReference type="Gene3D" id="3.40.50.1000">
    <property type="entry name" value="HAD superfamily/HAD-like"/>
    <property type="match status" value="1"/>
</dbReference>
<organism evidence="1 2">
    <name type="scientific">Candidatus Avoscillospira avistercoris</name>
    <dbReference type="NCBI Taxonomy" id="2840707"/>
    <lineage>
        <taxon>Bacteria</taxon>
        <taxon>Bacillati</taxon>
        <taxon>Bacillota</taxon>
        <taxon>Clostridia</taxon>
        <taxon>Eubacteriales</taxon>
        <taxon>Oscillospiraceae</taxon>
        <taxon>Oscillospiraceae incertae sedis</taxon>
        <taxon>Candidatus Avoscillospira</taxon>
    </lineage>
</organism>
<dbReference type="PRINTS" id="PR00413">
    <property type="entry name" value="HADHALOGNASE"/>
</dbReference>
<dbReference type="InterPro" id="IPR006549">
    <property type="entry name" value="HAD-SF_hydro_IIIA"/>
</dbReference>
<evidence type="ECO:0000313" key="2">
    <source>
        <dbReference type="Proteomes" id="UP000886741"/>
    </source>
</evidence>
<sequence>MSDTQVKAVLFDLDGTLLDTVKDIGTGANLALCRCGCPEYPLEDYRGFVGHGIKNLFRKIVPASAGEEVYQKALDFYLSYYPDHCMDHTELFPGIRELLHKLQAAGYQLGVITNKTQETAQKIMDHYFPEVDFAFVWGRSGDRPLKPDPAAGKLACAELGVQPEEVLFFGDGDTDMEFAVNSGFWPVACSWGYRSREELTAAGARQIVDTTAELEHILHL</sequence>
<dbReference type="Gene3D" id="1.10.150.240">
    <property type="entry name" value="Putative phosphatase, domain 2"/>
    <property type="match status" value="1"/>
</dbReference>
<dbReference type="InterPro" id="IPR036412">
    <property type="entry name" value="HAD-like_sf"/>
</dbReference>
<dbReference type="InterPro" id="IPR041492">
    <property type="entry name" value="HAD_2"/>
</dbReference>
<dbReference type="AlphaFoldDB" id="A0A9D1F943"/>
<dbReference type="SFLD" id="SFLDG01129">
    <property type="entry name" value="C1.5:_HAD__Beta-PGM__Phosphata"/>
    <property type="match status" value="1"/>
</dbReference>
<dbReference type="InterPro" id="IPR006439">
    <property type="entry name" value="HAD-SF_hydro_IA"/>
</dbReference>
<gene>
    <name evidence="1" type="ORF">IAA83_03290</name>
</gene>
<dbReference type="Proteomes" id="UP000886741">
    <property type="component" value="Unassembled WGS sequence"/>
</dbReference>